<accession>A0A5N8X021</accession>
<dbReference type="Pfam" id="PF00400">
    <property type="entry name" value="WD40"/>
    <property type="match status" value="3"/>
</dbReference>
<evidence type="ECO:0000313" key="4">
    <source>
        <dbReference type="EMBL" id="MPY52973.1"/>
    </source>
</evidence>
<dbReference type="PROSITE" id="PS50294">
    <property type="entry name" value="WD_REPEATS_REGION"/>
    <property type="match status" value="2"/>
</dbReference>
<dbReference type="Proteomes" id="UP000373149">
    <property type="component" value="Unassembled WGS sequence"/>
</dbReference>
<dbReference type="InterPro" id="IPR001680">
    <property type="entry name" value="WD40_rpt"/>
</dbReference>
<dbReference type="SUPFAM" id="SSF50978">
    <property type="entry name" value="WD40 repeat-like"/>
    <property type="match status" value="1"/>
</dbReference>
<name>A0A5N8X021_9ACTN</name>
<dbReference type="InterPro" id="IPR011047">
    <property type="entry name" value="Quinoprotein_ADH-like_sf"/>
</dbReference>
<protein>
    <submittedName>
        <fullName evidence="4">WD40 repeat domain-containing protein</fullName>
    </submittedName>
</protein>
<reference evidence="4 5" key="1">
    <citation type="submission" date="2019-09" db="EMBL/GenBank/DDBJ databases">
        <authorList>
            <person name="Duangmal K."/>
            <person name="Teo W.F.A."/>
            <person name="Lipun K."/>
        </authorList>
    </citation>
    <scope>NUCLEOTIDE SEQUENCE [LARGE SCALE GENOMIC DNA]</scope>
    <source>
        <strain evidence="4 5">K1PN6</strain>
    </source>
</reference>
<keyword evidence="1 3" id="KW-0853">WD repeat</keyword>
<dbReference type="PANTHER" id="PTHR19848:SF8">
    <property type="entry name" value="F-BOX AND WD REPEAT DOMAIN CONTAINING 7"/>
    <property type="match status" value="1"/>
</dbReference>
<dbReference type="PROSITE" id="PS50082">
    <property type="entry name" value="WD_REPEATS_2"/>
    <property type="match status" value="3"/>
</dbReference>
<dbReference type="PANTHER" id="PTHR19848">
    <property type="entry name" value="WD40 REPEAT PROTEIN"/>
    <property type="match status" value="1"/>
</dbReference>
<keyword evidence="2" id="KW-0677">Repeat</keyword>
<proteinExistence type="predicted"/>
<evidence type="ECO:0000256" key="2">
    <source>
        <dbReference type="ARBA" id="ARBA00022737"/>
    </source>
</evidence>
<dbReference type="RefSeq" id="WP_322620995.1">
    <property type="nucleotide sequence ID" value="NZ_VMNX01000164.1"/>
</dbReference>
<evidence type="ECO:0000313" key="5">
    <source>
        <dbReference type="Proteomes" id="UP000373149"/>
    </source>
</evidence>
<keyword evidence="5" id="KW-1185">Reference proteome</keyword>
<dbReference type="InterPro" id="IPR036322">
    <property type="entry name" value="WD40_repeat_dom_sf"/>
</dbReference>
<dbReference type="SUPFAM" id="SSF50998">
    <property type="entry name" value="Quinoprotein alcohol dehydrogenase-like"/>
    <property type="match status" value="1"/>
</dbReference>
<evidence type="ECO:0000256" key="1">
    <source>
        <dbReference type="ARBA" id="ARBA00022574"/>
    </source>
</evidence>
<organism evidence="4 5">
    <name type="scientific">Streptomyces acidicola</name>
    <dbReference type="NCBI Taxonomy" id="2596892"/>
    <lineage>
        <taxon>Bacteria</taxon>
        <taxon>Bacillati</taxon>
        <taxon>Actinomycetota</taxon>
        <taxon>Actinomycetes</taxon>
        <taxon>Kitasatosporales</taxon>
        <taxon>Streptomycetaceae</taxon>
        <taxon>Streptomyces</taxon>
    </lineage>
</organism>
<dbReference type="SMART" id="SM00320">
    <property type="entry name" value="WD40"/>
    <property type="match status" value="8"/>
</dbReference>
<dbReference type="InterPro" id="IPR015943">
    <property type="entry name" value="WD40/YVTN_repeat-like_dom_sf"/>
</dbReference>
<dbReference type="EMBL" id="VMNX01000164">
    <property type="protein sequence ID" value="MPY52973.1"/>
    <property type="molecule type" value="Genomic_DNA"/>
</dbReference>
<dbReference type="Gene3D" id="2.130.10.10">
    <property type="entry name" value="YVTN repeat-like/Quinoprotein amine dehydrogenase"/>
    <property type="match status" value="4"/>
</dbReference>
<feature type="repeat" description="WD" evidence="3">
    <location>
        <begin position="100"/>
        <end position="141"/>
    </location>
</feature>
<feature type="repeat" description="WD" evidence="3">
    <location>
        <begin position="10"/>
        <end position="42"/>
    </location>
</feature>
<feature type="repeat" description="WD" evidence="3">
    <location>
        <begin position="54"/>
        <end position="88"/>
    </location>
</feature>
<sequence>MRTIDLPAYGSGHSAPLTHVGFRSDGQRLATCSYDGTVIIWDTGDPSRPTPLARLRHRRLVNASAWNPADPEVLATASADKTVAIWRVGEQGRTTLHTVLARHTDDINSVAWLPDGERLICVSEDGRATLWSAVDGAFLAEAGSHEAHCMMVSVSAQGLVATVGEDGLVAVSDPDTGAEPRTRRYDSSIEGCAWSHSGRLLAVARDDGAVDLLTADLEVVRTVPVSTSAARAVAWAQDDSSFVVGAYDGALHYFDVVGTRLHRVEDRRVWPRSVAVAHDVVAVGSFWNGPHLYDLTTGQEIAAPDGATHGPNALAQHGDELLIGTDSGLVVAVTTDASGTGTVRTTAFTDGPILSLATDGDTVYAGTYSGHVLRHDGTTLASSTGLGAPVPSLTVHDGTLVAGTYNGQFLLLAPGTLDLVERIEAHDGSVKSLTTVTGGFLSAATDRTVEAGGPHARSQLWQHGNLVNAVAALGTEAAASASRDHTVKVGRLTRLPDGTWHAQRVQTLLGPDESVKCVALLGDAERPVVVAGSYDFGLYAWQVDWNDSAATLASGRVLAEFAQGLSCMLRLTDGTVAVAGWDGRLLIIGLDSAGRPEVRRSLHLGELLTTDATTYRADARTLESRAA</sequence>
<comment type="caution">
    <text evidence="4">The sequence shown here is derived from an EMBL/GenBank/DDBJ whole genome shotgun (WGS) entry which is preliminary data.</text>
</comment>
<evidence type="ECO:0000256" key="3">
    <source>
        <dbReference type="PROSITE-ProRule" id="PRU00221"/>
    </source>
</evidence>
<gene>
    <name evidence="4" type="ORF">FPZ41_32180</name>
</gene>
<dbReference type="AlphaFoldDB" id="A0A5N8X021"/>